<reference evidence="8 9" key="1">
    <citation type="journal article" date="2013" name="Genome Announc.">
        <title>Draft genome sequences for three mercury-methylating, sulfate-reducing bacteria.</title>
        <authorList>
            <person name="Brown S.D."/>
            <person name="Hurt R.A.Jr."/>
            <person name="Gilmour C.C."/>
            <person name="Elias D.A."/>
        </authorList>
    </citation>
    <scope>NUCLEOTIDE SEQUENCE [LARGE SCALE GENOMIC DNA]</scope>
    <source>
        <strain evidence="8 9">DSM 16529</strain>
    </source>
</reference>
<dbReference type="Gene3D" id="1.10.3730.20">
    <property type="match status" value="1"/>
</dbReference>
<evidence type="ECO:0000313" key="8">
    <source>
        <dbReference type="EMBL" id="EPR30604.1"/>
    </source>
</evidence>
<keyword evidence="3 6" id="KW-0812">Transmembrane</keyword>
<feature type="transmembrane region" description="Helical" evidence="6">
    <location>
        <begin position="180"/>
        <end position="197"/>
    </location>
</feature>
<dbReference type="InterPro" id="IPR050638">
    <property type="entry name" value="AA-Vitamin_Transporters"/>
</dbReference>
<keyword evidence="5 6" id="KW-0472">Membrane</keyword>
<dbReference type="EMBL" id="ATHI01000031">
    <property type="protein sequence ID" value="EPR30604.1"/>
    <property type="molecule type" value="Genomic_DNA"/>
</dbReference>
<evidence type="ECO:0000313" key="9">
    <source>
        <dbReference type="Proteomes" id="UP000014975"/>
    </source>
</evidence>
<comment type="similarity">
    <text evidence="2">Belongs to the EamA transporter family.</text>
</comment>
<evidence type="ECO:0000256" key="1">
    <source>
        <dbReference type="ARBA" id="ARBA00004141"/>
    </source>
</evidence>
<evidence type="ECO:0000256" key="3">
    <source>
        <dbReference type="ARBA" id="ARBA00022692"/>
    </source>
</evidence>
<dbReference type="Pfam" id="PF00892">
    <property type="entry name" value="EamA"/>
    <property type="match status" value="2"/>
</dbReference>
<dbReference type="PATRIC" id="fig|1121439.3.peg.2708"/>
<dbReference type="OrthoDB" id="1894884at2"/>
<evidence type="ECO:0000256" key="4">
    <source>
        <dbReference type="ARBA" id="ARBA00022989"/>
    </source>
</evidence>
<feature type="transmembrane region" description="Helical" evidence="6">
    <location>
        <begin position="264"/>
        <end position="285"/>
    </location>
</feature>
<proteinExistence type="inferred from homology"/>
<dbReference type="RefSeq" id="WP_020888023.1">
    <property type="nucleotide sequence ID" value="NZ_ATHI01000031.1"/>
</dbReference>
<evidence type="ECO:0000256" key="2">
    <source>
        <dbReference type="ARBA" id="ARBA00007362"/>
    </source>
</evidence>
<keyword evidence="9" id="KW-1185">Reference proteome</keyword>
<feature type="transmembrane region" description="Helical" evidence="6">
    <location>
        <begin position="65"/>
        <end position="91"/>
    </location>
</feature>
<organism evidence="8 9">
    <name type="scientific">Alkalidesulfovibrio alkalitolerans DSM 16529</name>
    <dbReference type="NCBI Taxonomy" id="1121439"/>
    <lineage>
        <taxon>Bacteria</taxon>
        <taxon>Pseudomonadati</taxon>
        <taxon>Thermodesulfobacteriota</taxon>
        <taxon>Desulfovibrionia</taxon>
        <taxon>Desulfovibrionales</taxon>
        <taxon>Desulfovibrionaceae</taxon>
        <taxon>Alkalidesulfovibrio</taxon>
    </lineage>
</organism>
<protein>
    <recommendedName>
        <fullName evidence="7">EamA domain-containing protein</fullName>
    </recommendedName>
</protein>
<accession>S7U9H9</accession>
<dbReference type="InterPro" id="IPR037185">
    <property type="entry name" value="EmrE-like"/>
</dbReference>
<dbReference type="SUPFAM" id="SSF103481">
    <property type="entry name" value="Multidrug resistance efflux transporter EmrE"/>
    <property type="match status" value="2"/>
</dbReference>
<comment type="caution">
    <text evidence="8">The sequence shown here is derived from an EMBL/GenBank/DDBJ whole genome shotgun (WGS) entry which is preliminary data.</text>
</comment>
<feature type="transmembrane region" description="Helical" evidence="6">
    <location>
        <begin position="150"/>
        <end position="168"/>
    </location>
</feature>
<evidence type="ECO:0000259" key="7">
    <source>
        <dbReference type="Pfam" id="PF00892"/>
    </source>
</evidence>
<feature type="transmembrane region" description="Helical" evidence="6">
    <location>
        <begin position="97"/>
        <end position="117"/>
    </location>
</feature>
<dbReference type="GO" id="GO:0016020">
    <property type="term" value="C:membrane"/>
    <property type="evidence" value="ECO:0007669"/>
    <property type="project" value="UniProtKB-SubCell"/>
</dbReference>
<dbReference type="InterPro" id="IPR000620">
    <property type="entry name" value="EamA_dom"/>
</dbReference>
<name>S7U9H9_9BACT</name>
<dbReference type="STRING" id="1121439.dsat_1326"/>
<dbReference type="PANTHER" id="PTHR32322">
    <property type="entry name" value="INNER MEMBRANE TRANSPORTER"/>
    <property type="match status" value="1"/>
</dbReference>
<dbReference type="PANTHER" id="PTHR32322:SF2">
    <property type="entry name" value="EAMA DOMAIN-CONTAINING PROTEIN"/>
    <property type="match status" value="1"/>
</dbReference>
<sequence length="295" mass="31095">MALGALLSVLSAICFGLMAVMARAAYALGMDEWQMLLSRFVFGAVLLGAYIALRDPSAFRIRLSRLAAIAAVGLCIYTTQSLCFFLSLKYITASTTALIFYAHPAVVTLLAVCFLGLGLTRPLVLSVVSVSLGCALVFADAFARQASPEGLLFAAGATAVFSVYLLLCQVVTKGLRPLTASFYMILFTAIGFCLLHPPTTLLAFSGPQLAMGFGFGLIPTVMAILLLYAAIARVGSAYAAVFSSIEPVATLLFAAALLGEPLLAWQLFGTVFILAGIALPNLAAWRQAKALRSLS</sequence>
<comment type="subcellular location">
    <subcellularLocation>
        <location evidence="1">Membrane</location>
        <topology evidence="1">Multi-pass membrane protein</topology>
    </subcellularLocation>
</comment>
<feature type="transmembrane region" description="Helical" evidence="6">
    <location>
        <begin position="124"/>
        <end position="144"/>
    </location>
</feature>
<gene>
    <name evidence="8" type="ORF">dsat_1326</name>
</gene>
<evidence type="ECO:0000256" key="6">
    <source>
        <dbReference type="SAM" id="Phobius"/>
    </source>
</evidence>
<feature type="transmembrane region" description="Helical" evidence="6">
    <location>
        <begin position="209"/>
        <end position="231"/>
    </location>
</feature>
<feature type="transmembrane region" description="Helical" evidence="6">
    <location>
        <begin position="238"/>
        <end position="258"/>
    </location>
</feature>
<feature type="domain" description="EamA" evidence="7">
    <location>
        <begin position="150"/>
        <end position="279"/>
    </location>
</feature>
<dbReference type="AlphaFoldDB" id="S7U9H9"/>
<feature type="transmembrane region" description="Helical" evidence="6">
    <location>
        <begin position="37"/>
        <end position="53"/>
    </location>
</feature>
<keyword evidence="4 6" id="KW-1133">Transmembrane helix</keyword>
<feature type="domain" description="EamA" evidence="7">
    <location>
        <begin position="3"/>
        <end position="138"/>
    </location>
</feature>
<evidence type="ECO:0000256" key="5">
    <source>
        <dbReference type="ARBA" id="ARBA00023136"/>
    </source>
</evidence>
<dbReference type="Proteomes" id="UP000014975">
    <property type="component" value="Unassembled WGS sequence"/>
</dbReference>
<dbReference type="eggNOG" id="COG0697">
    <property type="taxonomic scope" value="Bacteria"/>
</dbReference>